<sequence length="62" mass="6999">MGRHSLASTDSEKPGGFVPGLVAFCLLRLFRRYGKTAPAFHRDFWKSVDFRRMKASAKLPVS</sequence>
<name>A0A2T1K863_9GAMM</name>
<comment type="caution">
    <text evidence="1">The sequence shown here is derived from an EMBL/GenBank/DDBJ whole genome shotgun (WGS) entry which is preliminary data.</text>
</comment>
<keyword evidence="2" id="KW-1185">Reference proteome</keyword>
<dbReference type="Proteomes" id="UP000239866">
    <property type="component" value="Unassembled WGS sequence"/>
</dbReference>
<evidence type="ECO:0000313" key="2">
    <source>
        <dbReference type="Proteomes" id="UP000239866"/>
    </source>
</evidence>
<gene>
    <name evidence="1" type="ORF">C7H09_11280</name>
</gene>
<accession>A0A2T1K863</accession>
<evidence type="ECO:0000313" key="1">
    <source>
        <dbReference type="EMBL" id="PSF06208.1"/>
    </source>
</evidence>
<reference evidence="1 2" key="1">
    <citation type="submission" date="2018-03" db="EMBL/GenBank/DDBJ databases">
        <title>Marinobacter brunus sp. nov., a marine bacterium of Gamma-proteobacteria isolated from the surface seawater of the South China Sea.</title>
        <authorList>
            <person name="Cheng H."/>
            <person name="Wu Y.-H."/>
            <person name="Xamxidin M."/>
            <person name="Xu X.-W."/>
        </authorList>
    </citation>
    <scope>NUCLEOTIDE SEQUENCE [LARGE SCALE GENOMIC DNA]</scope>
    <source>
        <strain evidence="1 2">NH169-3</strain>
    </source>
</reference>
<proteinExistence type="predicted"/>
<protein>
    <submittedName>
        <fullName evidence="1">Uncharacterized protein</fullName>
    </submittedName>
</protein>
<dbReference type="AlphaFoldDB" id="A0A2T1K863"/>
<dbReference type="EMBL" id="PXNP01000083">
    <property type="protein sequence ID" value="PSF06208.1"/>
    <property type="molecule type" value="Genomic_DNA"/>
</dbReference>
<organism evidence="1 2">
    <name type="scientific">Marinobacter fuscus</name>
    <dbReference type="NCBI Taxonomy" id="2109942"/>
    <lineage>
        <taxon>Bacteria</taxon>
        <taxon>Pseudomonadati</taxon>
        <taxon>Pseudomonadota</taxon>
        <taxon>Gammaproteobacteria</taxon>
        <taxon>Pseudomonadales</taxon>
        <taxon>Marinobacteraceae</taxon>
        <taxon>Marinobacter</taxon>
    </lineage>
</organism>